<name>A0ABR3JJS6_9AGAR</name>
<proteinExistence type="predicted"/>
<sequence length="56" mass="6193">MYVVIRGRDVGIFIDIEVVRPLIQGISTAHYKTIRLLGEGHVIMMEAIAKGTAARL</sequence>
<dbReference type="EMBL" id="JASNQZ010000006">
    <property type="protein sequence ID" value="KAL0955405.1"/>
    <property type="molecule type" value="Genomic_DNA"/>
</dbReference>
<evidence type="ECO:0000313" key="1">
    <source>
        <dbReference type="EMBL" id="KAL0955405.1"/>
    </source>
</evidence>
<keyword evidence="2" id="KW-1185">Reference proteome</keyword>
<organism evidence="1 2">
    <name type="scientific">Hohenbuehelia grisea</name>
    <dbReference type="NCBI Taxonomy" id="104357"/>
    <lineage>
        <taxon>Eukaryota</taxon>
        <taxon>Fungi</taxon>
        <taxon>Dikarya</taxon>
        <taxon>Basidiomycota</taxon>
        <taxon>Agaricomycotina</taxon>
        <taxon>Agaricomycetes</taxon>
        <taxon>Agaricomycetidae</taxon>
        <taxon>Agaricales</taxon>
        <taxon>Pleurotineae</taxon>
        <taxon>Pleurotaceae</taxon>
        <taxon>Hohenbuehelia</taxon>
    </lineage>
</organism>
<reference evidence="2" key="1">
    <citation type="submission" date="2024-06" db="EMBL/GenBank/DDBJ databases">
        <title>Multi-omics analyses provide insights into the biosynthesis of the anticancer antibiotic pleurotin in Hohenbuehelia grisea.</title>
        <authorList>
            <person name="Weaver J.A."/>
            <person name="Alberti F."/>
        </authorList>
    </citation>
    <scope>NUCLEOTIDE SEQUENCE [LARGE SCALE GENOMIC DNA]</scope>
    <source>
        <strain evidence="2">T-177</strain>
    </source>
</reference>
<evidence type="ECO:0000313" key="2">
    <source>
        <dbReference type="Proteomes" id="UP001556367"/>
    </source>
</evidence>
<protein>
    <submittedName>
        <fullName evidence="1">Uncharacterized protein</fullName>
    </submittedName>
</protein>
<comment type="caution">
    <text evidence="1">The sequence shown here is derived from an EMBL/GenBank/DDBJ whole genome shotgun (WGS) entry which is preliminary data.</text>
</comment>
<gene>
    <name evidence="1" type="ORF">HGRIS_001652</name>
</gene>
<dbReference type="Proteomes" id="UP001556367">
    <property type="component" value="Unassembled WGS sequence"/>
</dbReference>
<accession>A0ABR3JJS6</accession>